<dbReference type="SUPFAM" id="SSF55166">
    <property type="entry name" value="Hedgehog/DD-peptidase"/>
    <property type="match status" value="1"/>
</dbReference>
<feature type="domain" description="Peptidase M15A C-terminal" evidence="1">
    <location>
        <begin position="117"/>
        <end position="198"/>
    </location>
</feature>
<organism evidence="2 3">
    <name type="scientific">Eubacterium aggregans</name>
    <dbReference type="NCBI Taxonomy" id="81409"/>
    <lineage>
        <taxon>Bacteria</taxon>
        <taxon>Bacillati</taxon>
        <taxon>Bacillota</taxon>
        <taxon>Clostridia</taxon>
        <taxon>Eubacteriales</taxon>
        <taxon>Eubacteriaceae</taxon>
        <taxon>Eubacterium</taxon>
    </lineage>
</organism>
<dbReference type="OrthoDB" id="5242612at2"/>
<proteinExistence type="predicted"/>
<dbReference type="Gene3D" id="3.30.1380.10">
    <property type="match status" value="1"/>
</dbReference>
<evidence type="ECO:0000313" key="2">
    <source>
        <dbReference type="EMBL" id="SEA73190.1"/>
    </source>
</evidence>
<dbReference type="InterPro" id="IPR013230">
    <property type="entry name" value="Peptidase_M15A_C"/>
</dbReference>
<evidence type="ECO:0000259" key="1">
    <source>
        <dbReference type="Pfam" id="PF08291"/>
    </source>
</evidence>
<sequence>MANLDLWSNHSIQQFLAWIYGETALGDAGYDGILGVPGDNSCCRTLIRKFEEENALTVDGGLWGWECQQRACLLLTQGISLTDHFSSAEFGCGIAISEDDTPSLHSINCMHYPEVLNHTALRCLERTRQAIGSAIQITSGVRCPDYNASLSGSSSTSRHLLGRAFDCNTLGACSYEDLLEIGLQNGFTYGYVGDGFTHLQYDGSGY</sequence>
<dbReference type="EMBL" id="FNRK01000025">
    <property type="protein sequence ID" value="SEA73190.1"/>
    <property type="molecule type" value="Genomic_DNA"/>
</dbReference>
<accession>A0A1H4DL78</accession>
<gene>
    <name evidence="2" type="ORF">SAMN04515656_12533</name>
</gene>
<keyword evidence="3" id="KW-1185">Reference proteome</keyword>
<dbReference type="InterPro" id="IPR009045">
    <property type="entry name" value="Zn_M74/Hedgehog-like"/>
</dbReference>
<evidence type="ECO:0000313" key="3">
    <source>
        <dbReference type="Proteomes" id="UP000199394"/>
    </source>
</evidence>
<dbReference type="Proteomes" id="UP000199394">
    <property type="component" value="Unassembled WGS sequence"/>
</dbReference>
<dbReference type="AlphaFoldDB" id="A0A1H4DL78"/>
<dbReference type="RefSeq" id="WP_090309073.1">
    <property type="nucleotide sequence ID" value="NZ_FNRK01000025.1"/>
</dbReference>
<protein>
    <submittedName>
        <fullName evidence="2">Peptidase M15</fullName>
    </submittedName>
</protein>
<dbReference type="Pfam" id="PF08291">
    <property type="entry name" value="Peptidase_M15_3"/>
    <property type="match status" value="1"/>
</dbReference>
<name>A0A1H4DL78_9FIRM</name>
<reference evidence="2 3" key="1">
    <citation type="submission" date="2016-10" db="EMBL/GenBank/DDBJ databases">
        <authorList>
            <person name="de Groot N.N."/>
        </authorList>
    </citation>
    <scope>NUCLEOTIDE SEQUENCE [LARGE SCALE GENOMIC DNA]</scope>
    <source>
        <strain evidence="2 3">SR12</strain>
    </source>
</reference>
<dbReference type="STRING" id="81409.SAMN04515656_12533"/>